<gene>
    <name evidence="1" type="ORF">CLUG_00529</name>
</gene>
<dbReference type="OrthoDB" id="4347at2759"/>
<evidence type="ECO:0008006" key="3">
    <source>
        <dbReference type="Google" id="ProtNLM"/>
    </source>
</evidence>
<name>C4XX56_CLAL4</name>
<protein>
    <recommendedName>
        <fullName evidence="3">DUF218 domain-containing protein</fullName>
    </recommendedName>
</protein>
<accession>C4XX56</accession>
<dbReference type="FunCoup" id="C4XX56">
    <property type="interactions" value="57"/>
</dbReference>
<sequence length="273" mass="31816">MLSLFTYAHSIIKIHVVLMNHLIILPCHSVWSGGPSKGEQRDEWHLAPFQYEGNDHLCFIDHVSKSIKELKNDPHAVLVISGGQTKKDAGPQSEAYSYYQLAKALYGDDPVFDRICLEEFARDSFENVIFSICRFFEIKETYPERISVVGFQFKHERFVNHHLQEALQFPVEKVNYIGNSPNPEFDDSKRARYFADLMASEKKHALSHFQKDWYGISHPLLDKKKQRNPFKRTHGYYASNKQLQRLLEHISDEGSDLESIEIRSLVNFPWTQK</sequence>
<evidence type="ECO:0000313" key="2">
    <source>
        <dbReference type="Proteomes" id="UP000007703"/>
    </source>
</evidence>
<dbReference type="OMA" id="DLYGCHG"/>
<dbReference type="InterPro" id="IPR055323">
    <property type="entry name" value="C57A10.07/YOR238W"/>
</dbReference>
<organism evidence="1 2">
    <name type="scientific">Clavispora lusitaniae (strain ATCC 42720)</name>
    <name type="common">Yeast</name>
    <name type="synonym">Candida lusitaniae</name>
    <dbReference type="NCBI Taxonomy" id="306902"/>
    <lineage>
        <taxon>Eukaryota</taxon>
        <taxon>Fungi</taxon>
        <taxon>Dikarya</taxon>
        <taxon>Ascomycota</taxon>
        <taxon>Saccharomycotina</taxon>
        <taxon>Pichiomycetes</taxon>
        <taxon>Metschnikowiaceae</taxon>
        <taxon>Clavispora</taxon>
    </lineage>
</organism>
<dbReference type="GO" id="GO:0005737">
    <property type="term" value="C:cytoplasm"/>
    <property type="evidence" value="ECO:0007669"/>
    <property type="project" value="TreeGrafter"/>
</dbReference>
<dbReference type="PANTHER" id="PTHR28110:SF1">
    <property type="entry name" value="TRANSMEMBRANE PROTEIN"/>
    <property type="match status" value="1"/>
</dbReference>
<reference evidence="1 2" key="1">
    <citation type="journal article" date="2009" name="Nature">
        <title>Evolution of pathogenicity and sexual reproduction in eight Candida genomes.</title>
        <authorList>
            <person name="Butler G."/>
            <person name="Rasmussen M.D."/>
            <person name="Lin M.F."/>
            <person name="Santos M.A."/>
            <person name="Sakthikumar S."/>
            <person name="Munro C.A."/>
            <person name="Rheinbay E."/>
            <person name="Grabherr M."/>
            <person name="Forche A."/>
            <person name="Reedy J.L."/>
            <person name="Agrafioti I."/>
            <person name="Arnaud M.B."/>
            <person name="Bates S."/>
            <person name="Brown A.J."/>
            <person name="Brunke S."/>
            <person name="Costanzo M.C."/>
            <person name="Fitzpatrick D.A."/>
            <person name="de Groot P.W."/>
            <person name="Harris D."/>
            <person name="Hoyer L.L."/>
            <person name="Hube B."/>
            <person name="Klis F.M."/>
            <person name="Kodira C."/>
            <person name="Lennard N."/>
            <person name="Logue M.E."/>
            <person name="Martin R."/>
            <person name="Neiman A.M."/>
            <person name="Nikolaou E."/>
            <person name="Quail M.A."/>
            <person name="Quinn J."/>
            <person name="Santos M.C."/>
            <person name="Schmitzberger F.F."/>
            <person name="Sherlock G."/>
            <person name="Shah P."/>
            <person name="Silverstein K.A."/>
            <person name="Skrzypek M.S."/>
            <person name="Soll D."/>
            <person name="Staggs R."/>
            <person name="Stansfield I."/>
            <person name="Stumpf M.P."/>
            <person name="Sudbery P.E."/>
            <person name="Srikantha T."/>
            <person name="Zeng Q."/>
            <person name="Berman J."/>
            <person name="Berriman M."/>
            <person name="Heitman J."/>
            <person name="Gow N.A."/>
            <person name="Lorenz M.C."/>
            <person name="Birren B.W."/>
            <person name="Kellis M."/>
            <person name="Cuomo C.A."/>
        </authorList>
    </citation>
    <scope>NUCLEOTIDE SEQUENCE [LARGE SCALE GENOMIC DNA]</scope>
    <source>
        <strain evidence="1 2">ATCC 42720</strain>
    </source>
</reference>
<dbReference type="InParanoid" id="C4XX56"/>
<dbReference type="EMBL" id="CH408076">
    <property type="protein sequence ID" value="EEQ36406.1"/>
    <property type="molecule type" value="Genomic_DNA"/>
</dbReference>
<dbReference type="PANTHER" id="PTHR28110">
    <property type="entry name" value="TRANSMEMBRANE PROTEIN"/>
    <property type="match status" value="1"/>
</dbReference>
<dbReference type="KEGG" id="clu:CLUG_00529"/>
<dbReference type="AlphaFoldDB" id="C4XX56"/>
<dbReference type="Proteomes" id="UP000007703">
    <property type="component" value="Unassembled WGS sequence"/>
</dbReference>
<evidence type="ECO:0000313" key="1">
    <source>
        <dbReference type="EMBL" id="EEQ36406.1"/>
    </source>
</evidence>
<dbReference type="VEuPathDB" id="FungiDB:CLUG_00529"/>
<proteinExistence type="predicted"/>
<dbReference type="HOGENOM" id="CLU_048479_1_1_1"/>